<keyword evidence="4" id="KW-0597">Phosphoprotein</keyword>
<dbReference type="GO" id="GO:0047522">
    <property type="term" value="F:15-oxoprostaglandin 13-reductase [NAD(P)+] activity"/>
    <property type="evidence" value="ECO:0007669"/>
    <property type="project" value="UniProtKB-EC"/>
</dbReference>
<dbReference type="InterPro" id="IPR020843">
    <property type="entry name" value="ER"/>
</dbReference>
<evidence type="ECO:0000256" key="1">
    <source>
        <dbReference type="ARBA" id="ARBA00004496"/>
    </source>
</evidence>
<gene>
    <name evidence="11" type="ORF">AFUS01_LOCUS13316</name>
</gene>
<dbReference type="GO" id="GO:0032440">
    <property type="term" value="F:2-alkenal reductase [NAD(P)H] activity"/>
    <property type="evidence" value="ECO:0007669"/>
    <property type="project" value="InterPro"/>
</dbReference>
<sequence length="390" mass="43976">MKANSSKATFLFPCLEEGLQGQDLQTSRGNYYSLYIWSSSVPSSIYKTVLPMNNLSRMLARKFVLAKPFEGLPKLSDFQLVEETISPELQEGEWLTVDPYMRLRSASSMSIGDQFGGGQVARVIKSRCDEFPEGSQVVGYFGWRDLTVYKPVAGGPRTYQTIQKLPEMKGLPDSYALGCMGMPGNTAYHGLLDICNPKAGETLVVSAAAGAVGSLVGQIGKIKGLKVIGFAGDEEKVRWLTEELGFDLAFNYKKVNLDETFKKYAPQKIDCYFDNVGDEFIYHVVQNMNEFGRISQCGSISMYNKDRKKGELPLVPFDYPYFRFNQMKLEGFNVRRWSHCWYDAVNEIRDWILEGKIKVRESVTDGFENMPQAFIELLQGKNIGKQIIKA</sequence>
<accession>A0A8J2JUP6</accession>
<evidence type="ECO:0000256" key="6">
    <source>
        <dbReference type="ARBA" id="ARBA00022857"/>
    </source>
</evidence>
<dbReference type="AlphaFoldDB" id="A0A8J2JUP6"/>
<evidence type="ECO:0000256" key="7">
    <source>
        <dbReference type="ARBA" id="ARBA00022990"/>
    </source>
</evidence>
<protein>
    <recommendedName>
        <fullName evidence="2">15-oxoprostaglandin 13-reductase</fullName>
        <ecNumber evidence="2">1.3.1.48</ecNumber>
    </recommendedName>
</protein>
<dbReference type="InterPro" id="IPR045010">
    <property type="entry name" value="MDR_fam"/>
</dbReference>
<dbReference type="Pfam" id="PF16884">
    <property type="entry name" value="ADH_N_2"/>
    <property type="match status" value="1"/>
</dbReference>
<dbReference type="OrthoDB" id="809632at2759"/>
<evidence type="ECO:0000256" key="9">
    <source>
        <dbReference type="ARBA" id="ARBA00023098"/>
    </source>
</evidence>
<dbReference type="SMART" id="SM00829">
    <property type="entry name" value="PKS_ER"/>
    <property type="match status" value="1"/>
</dbReference>
<dbReference type="CDD" id="cd08294">
    <property type="entry name" value="leukotriene_B4_DH_like"/>
    <property type="match status" value="1"/>
</dbReference>
<proteinExistence type="predicted"/>
<evidence type="ECO:0000313" key="12">
    <source>
        <dbReference type="Proteomes" id="UP000708208"/>
    </source>
</evidence>
<keyword evidence="7" id="KW-0007">Acetylation</keyword>
<evidence type="ECO:0000313" key="11">
    <source>
        <dbReference type="EMBL" id="CAG7724283.1"/>
    </source>
</evidence>
<dbReference type="InterPro" id="IPR013149">
    <property type="entry name" value="ADH-like_C"/>
</dbReference>
<keyword evidence="9" id="KW-0443">Lipid metabolism</keyword>
<keyword evidence="12" id="KW-1185">Reference proteome</keyword>
<organism evidence="11 12">
    <name type="scientific">Allacma fusca</name>
    <dbReference type="NCBI Taxonomy" id="39272"/>
    <lineage>
        <taxon>Eukaryota</taxon>
        <taxon>Metazoa</taxon>
        <taxon>Ecdysozoa</taxon>
        <taxon>Arthropoda</taxon>
        <taxon>Hexapoda</taxon>
        <taxon>Collembola</taxon>
        <taxon>Symphypleona</taxon>
        <taxon>Sminthuridae</taxon>
        <taxon>Allacma</taxon>
    </lineage>
</organism>
<dbReference type="Proteomes" id="UP000708208">
    <property type="component" value="Unassembled WGS sequence"/>
</dbReference>
<evidence type="ECO:0000256" key="4">
    <source>
        <dbReference type="ARBA" id="ARBA00022553"/>
    </source>
</evidence>
<keyword evidence="6" id="KW-0521">NADP</keyword>
<dbReference type="Pfam" id="PF00107">
    <property type="entry name" value="ADH_zinc_N"/>
    <property type="match status" value="1"/>
</dbReference>
<dbReference type="GO" id="GO:0006693">
    <property type="term" value="P:prostaglandin metabolic process"/>
    <property type="evidence" value="ECO:0007669"/>
    <property type="project" value="TreeGrafter"/>
</dbReference>
<keyword evidence="8" id="KW-0560">Oxidoreductase</keyword>
<dbReference type="PANTHER" id="PTHR43205">
    <property type="entry name" value="PROSTAGLANDIN REDUCTASE"/>
    <property type="match status" value="1"/>
</dbReference>
<keyword evidence="3" id="KW-0963">Cytoplasm</keyword>
<dbReference type="GO" id="GO:0005737">
    <property type="term" value="C:cytoplasm"/>
    <property type="evidence" value="ECO:0007669"/>
    <property type="project" value="UniProtKB-SubCell"/>
</dbReference>
<feature type="domain" description="Enoyl reductase (ER)" evidence="10">
    <location>
        <begin position="71"/>
        <end position="388"/>
    </location>
</feature>
<dbReference type="InterPro" id="IPR041694">
    <property type="entry name" value="ADH_N_2"/>
</dbReference>
<dbReference type="PANTHER" id="PTHR43205:SF7">
    <property type="entry name" value="PROSTAGLANDIN REDUCTASE 1"/>
    <property type="match status" value="1"/>
</dbReference>
<keyword evidence="5" id="KW-0276">Fatty acid metabolism</keyword>
<dbReference type="FunFam" id="3.40.50.720:FF:000121">
    <property type="entry name" value="Prostaglandin reductase 2"/>
    <property type="match status" value="1"/>
</dbReference>
<comment type="subcellular location">
    <subcellularLocation>
        <location evidence="1">Cytoplasm</location>
    </subcellularLocation>
</comment>
<dbReference type="EMBL" id="CAJVCH010107904">
    <property type="protein sequence ID" value="CAG7724283.1"/>
    <property type="molecule type" value="Genomic_DNA"/>
</dbReference>
<reference evidence="11" key="1">
    <citation type="submission" date="2021-06" db="EMBL/GenBank/DDBJ databases">
        <authorList>
            <person name="Hodson N. C."/>
            <person name="Mongue J. A."/>
            <person name="Jaron S. K."/>
        </authorList>
    </citation>
    <scope>NUCLEOTIDE SEQUENCE</scope>
</reference>
<evidence type="ECO:0000259" key="10">
    <source>
        <dbReference type="SMART" id="SM00829"/>
    </source>
</evidence>
<dbReference type="EC" id="1.3.1.48" evidence="2"/>
<evidence type="ECO:0000256" key="8">
    <source>
        <dbReference type="ARBA" id="ARBA00023002"/>
    </source>
</evidence>
<name>A0A8J2JUP6_9HEXA</name>
<evidence type="ECO:0000256" key="5">
    <source>
        <dbReference type="ARBA" id="ARBA00022832"/>
    </source>
</evidence>
<evidence type="ECO:0000256" key="3">
    <source>
        <dbReference type="ARBA" id="ARBA00022490"/>
    </source>
</evidence>
<dbReference type="InterPro" id="IPR014190">
    <property type="entry name" value="PTGR1"/>
</dbReference>
<comment type="caution">
    <text evidence="11">The sequence shown here is derived from an EMBL/GenBank/DDBJ whole genome shotgun (WGS) entry which is preliminary data.</text>
</comment>
<evidence type="ECO:0000256" key="2">
    <source>
        <dbReference type="ARBA" id="ARBA00011981"/>
    </source>
</evidence>